<feature type="region of interest" description="Disordered" evidence="3">
    <location>
        <begin position="46"/>
        <end position="72"/>
    </location>
</feature>
<dbReference type="CDD" id="cd06464">
    <property type="entry name" value="ACD_sHsps-like"/>
    <property type="match status" value="1"/>
</dbReference>
<gene>
    <name evidence="5" type="ORF">HETIRDRAFT_243346</name>
</gene>
<sequence>RADVHYSLRTNTMTALLELPGLAREDVQIGLAPCRFTRAPQLTISGRARAPFPPGAADERDGRAHTTRERKYGPFVRRLHVPPGTQARDVGAEMRDGVLIVTVQLGTPMA</sequence>
<evidence type="ECO:0000256" key="1">
    <source>
        <dbReference type="PROSITE-ProRule" id="PRU00285"/>
    </source>
</evidence>
<evidence type="ECO:0000256" key="3">
    <source>
        <dbReference type="SAM" id="MobiDB-lite"/>
    </source>
</evidence>
<evidence type="ECO:0000313" key="5">
    <source>
        <dbReference type="EMBL" id="ETW75757.1"/>
    </source>
</evidence>
<dbReference type="Gene3D" id="2.60.40.790">
    <property type="match status" value="1"/>
</dbReference>
<dbReference type="OrthoDB" id="1431247at2759"/>
<dbReference type="InterPro" id="IPR008978">
    <property type="entry name" value="HSP20-like_chaperone"/>
</dbReference>
<dbReference type="HOGENOM" id="CLU_046737_8_11_1"/>
<dbReference type="SUPFAM" id="SSF49764">
    <property type="entry name" value="HSP20-like chaperones"/>
    <property type="match status" value="1"/>
</dbReference>
<evidence type="ECO:0000259" key="4">
    <source>
        <dbReference type="PROSITE" id="PS01031"/>
    </source>
</evidence>
<dbReference type="PROSITE" id="PS01031">
    <property type="entry name" value="SHSP"/>
    <property type="match status" value="1"/>
</dbReference>
<evidence type="ECO:0000313" key="6">
    <source>
        <dbReference type="Proteomes" id="UP000030671"/>
    </source>
</evidence>
<dbReference type="EMBL" id="KI925465">
    <property type="protein sequence ID" value="ETW75757.1"/>
    <property type="molecule type" value="Genomic_DNA"/>
</dbReference>
<dbReference type="AlphaFoldDB" id="W4JQB8"/>
<feature type="compositionally biased region" description="Basic and acidic residues" evidence="3">
    <location>
        <begin position="57"/>
        <end position="72"/>
    </location>
</feature>
<protein>
    <recommendedName>
        <fullName evidence="4">SHSP domain-containing protein</fullName>
    </recommendedName>
</protein>
<dbReference type="Pfam" id="PF00011">
    <property type="entry name" value="HSP20"/>
    <property type="match status" value="1"/>
</dbReference>
<dbReference type="InParanoid" id="W4JQB8"/>
<dbReference type="STRING" id="747525.W4JQB8"/>
<feature type="domain" description="SHSP" evidence="4">
    <location>
        <begin position="1"/>
        <end position="110"/>
    </location>
</feature>
<feature type="non-terminal residue" evidence="5">
    <location>
        <position position="1"/>
    </location>
</feature>
<dbReference type="RefSeq" id="XP_009552015.1">
    <property type="nucleotide sequence ID" value="XM_009553720.1"/>
</dbReference>
<dbReference type="GeneID" id="20668980"/>
<dbReference type="InterPro" id="IPR002068">
    <property type="entry name" value="A-crystallin/Hsp20_dom"/>
</dbReference>
<feature type="non-terminal residue" evidence="5">
    <location>
        <position position="110"/>
    </location>
</feature>
<dbReference type="eggNOG" id="KOG0710">
    <property type="taxonomic scope" value="Eukaryota"/>
</dbReference>
<name>W4JQB8_HETIT</name>
<organism evidence="5 6">
    <name type="scientific">Heterobasidion irregulare (strain TC 32-1)</name>
    <dbReference type="NCBI Taxonomy" id="747525"/>
    <lineage>
        <taxon>Eukaryota</taxon>
        <taxon>Fungi</taxon>
        <taxon>Dikarya</taxon>
        <taxon>Basidiomycota</taxon>
        <taxon>Agaricomycotina</taxon>
        <taxon>Agaricomycetes</taxon>
        <taxon>Russulales</taxon>
        <taxon>Bondarzewiaceae</taxon>
        <taxon>Heterobasidion</taxon>
        <taxon>Heterobasidion annosum species complex</taxon>
    </lineage>
</organism>
<comment type="similarity">
    <text evidence="1 2">Belongs to the small heat shock protein (HSP20) family.</text>
</comment>
<proteinExistence type="inferred from homology"/>
<reference evidence="5 6" key="1">
    <citation type="journal article" date="2012" name="New Phytol.">
        <title>Insight into trade-off between wood decay and parasitism from the genome of a fungal forest pathogen.</title>
        <authorList>
            <person name="Olson A."/>
            <person name="Aerts A."/>
            <person name="Asiegbu F."/>
            <person name="Belbahri L."/>
            <person name="Bouzid O."/>
            <person name="Broberg A."/>
            <person name="Canback B."/>
            <person name="Coutinho P.M."/>
            <person name="Cullen D."/>
            <person name="Dalman K."/>
            <person name="Deflorio G."/>
            <person name="van Diepen L.T."/>
            <person name="Dunand C."/>
            <person name="Duplessis S."/>
            <person name="Durling M."/>
            <person name="Gonthier P."/>
            <person name="Grimwood J."/>
            <person name="Fossdal C.G."/>
            <person name="Hansson D."/>
            <person name="Henrissat B."/>
            <person name="Hietala A."/>
            <person name="Himmelstrand K."/>
            <person name="Hoffmeister D."/>
            <person name="Hogberg N."/>
            <person name="James T.Y."/>
            <person name="Karlsson M."/>
            <person name="Kohler A."/>
            <person name="Kues U."/>
            <person name="Lee Y.H."/>
            <person name="Lin Y.C."/>
            <person name="Lind M."/>
            <person name="Lindquist E."/>
            <person name="Lombard V."/>
            <person name="Lucas S."/>
            <person name="Lunden K."/>
            <person name="Morin E."/>
            <person name="Murat C."/>
            <person name="Park J."/>
            <person name="Raffaello T."/>
            <person name="Rouze P."/>
            <person name="Salamov A."/>
            <person name="Schmutz J."/>
            <person name="Solheim H."/>
            <person name="Stahlberg J."/>
            <person name="Velez H."/>
            <person name="de Vries R.P."/>
            <person name="Wiebenga A."/>
            <person name="Woodward S."/>
            <person name="Yakovlev I."/>
            <person name="Garbelotto M."/>
            <person name="Martin F."/>
            <person name="Grigoriev I.V."/>
            <person name="Stenlid J."/>
        </authorList>
    </citation>
    <scope>NUCLEOTIDE SEQUENCE [LARGE SCALE GENOMIC DNA]</scope>
    <source>
        <strain evidence="5 6">TC 32-1</strain>
    </source>
</reference>
<keyword evidence="6" id="KW-1185">Reference proteome</keyword>
<accession>W4JQB8</accession>
<evidence type="ECO:0000256" key="2">
    <source>
        <dbReference type="RuleBase" id="RU003616"/>
    </source>
</evidence>
<dbReference type="Proteomes" id="UP000030671">
    <property type="component" value="Unassembled WGS sequence"/>
</dbReference>
<dbReference type="KEGG" id="hir:HETIRDRAFT_243346"/>